<dbReference type="Proteomes" id="UP000320762">
    <property type="component" value="Unassembled WGS sequence"/>
</dbReference>
<keyword evidence="10" id="KW-0472">Membrane</keyword>
<dbReference type="InterPro" id="IPR057495">
    <property type="entry name" value="AAA_lid_BCS1"/>
</dbReference>
<dbReference type="InterPro" id="IPR027417">
    <property type="entry name" value="P-loop_NTPase"/>
</dbReference>
<keyword evidence="7" id="KW-0067">ATP-binding</keyword>
<evidence type="ECO:0000256" key="7">
    <source>
        <dbReference type="ARBA" id="ARBA00022840"/>
    </source>
</evidence>
<name>A0A550C1D6_9AGAR</name>
<keyword evidence="6 15" id="KW-0378">Hydrolase</keyword>
<proteinExistence type="inferred from homology"/>
<dbReference type="OrthoDB" id="10251412at2759"/>
<dbReference type="PANTHER" id="PTHR23070">
    <property type="entry name" value="BCS1 AAA-TYPE ATPASE"/>
    <property type="match status" value="1"/>
</dbReference>
<evidence type="ECO:0000256" key="4">
    <source>
        <dbReference type="ARBA" id="ARBA00022741"/>
    </source>
</evidence>
<dbReference type="Pfam" id="PF25426">
    <property type="entry name" value="AAA_lid_BCS1"/>
    <property type="match status" value="1"/>
</dbReference>
<feature type="compositionally biased region" description="Low complexity" evidence="12">
    <location>
        <begin position="601"/>
        <end position="617"/>
    </location>
</feature>
<comment type="caution">
    <text evidence="15">The sequence shown here is derived from an EMBL/GenBank/DDBJ whole genome shotgun (WGS) entry which is preliminary data.</text>
</comment>
<dbReference type="GO" id="GO:0005743">
    <property type="term" value="C:mitochondrial inner membrane"/>
    <property type="evidence" value="ECO:0007669"/>
    <property type="project" value="UniProtKB-SubCell"/>
</dbReference>
<dbReference type="SMART" id="SM01024">
    <property type="entry name" value="BCS1_N"/>
    <property type="match status" value="1"/>
</dbReference>
<evidence type="ECO:0000256" key="10">
    <source>
        <dbReference type="ARBA" id="ARBA00023136"/>
    </source>
</evidence>
<keyword evidence="4" id="KW-0547">Nucleotide-binding</keyword>
<organism evidence="15 16">
    <name type="scientific">Schizophyllum amplum</name>
    <dbReference type="NCBI Taxonomy" id="97359"/>
    <lineage>
        <taxon>Eukaryota</taxon>
        <taxon>Fungi</taxon>
        <taxon>Dikarya</taxon>
        <taxon>Basidiomycota</taxon>
        <taxon>Agaricomycotina</taxon>
        <taxon>Agaricomycetes</taxon>
        <taxon>Agaricomycetidae</taxon>
        <taxon>Agaricales</taxon>
        <taxon>Schizophyllaceae</taxon>
        <taxon>Schizophyllum</taxon>
    </lineage>
</organism>
<dbReference type="InterPro" id="IPR014851">
    <property type="entry name" value="BCS1_N"/>
</dbReference>
<dbReference type="InterPro" id="IPR050747">
    <property type="entry name" value="Mitochondrial_chaperone_BCS1"/>
</dbReference>
<gene>
    <name evidence="15" type="ORF">BD626DRAFT_510731</name>
</gene>
<evidence type="ECO:0000256" key="12">
    <source>
        <dbReference type="SAM" id="MobiDB-lite"/>
    </source>
</evidence>
<evidence type="ECO:0000256" key="11">
    <source>
        <dbReference type="ARBA" id="ARBA00048778"/>
    </source>
</evidence>
<evidence type="ECO:0000256" key="3">
    <source>
        <dbReference type="ARBA" id="ARBA00022692"/>
    </source>
</evidence>
<comment type="similarity">
    <text evidence="2">Belongs to the AAA ATPase family. BCS1 subfamily.</text>
</comment>
<evidence type="ECO:0000313" key="15">
    <source>
        <dbReference type="EMBL" id="TRM58578.1"/>
    </source>
</evidence>
<keyword evidence="8" id="KW-1133">Transmembrane helix</keyword>
<dbReference type="SMART" id="SM00382">
    <property type="entry name" value="AAA"/>
    <property type="match status" value="1"/>
</dbReference>
<evidence type="ECO:0000256" key="6">
    <source>
        <dbReference type="ARBA" id="ARBA00022801"/>
    </source>
</evidence>
<evidence type="ECO:0000313" key="16">
    <source>
        <dbReference type="Proteomes" id="UP000320762"/>
    </source>
</evidence>
<feature type="domain" description="BCS1 N-terminal" evidence="14">
    <location>
        <begin position="44"/>
        <end position="233"/>
    </location>
</feature>
<comment type="catalytic activity">
    <reaction evidence="11">
        <text>ATP + H2O = ADP + phosphate + H(+)</text>
        <dbReference type="Rhea" id="RHEA:13065"/>
        <dbReference type="ChEBI" id="CHEBI:15377"/>
        <dbReference type="ChEBI" id="CHEBI:15378"/>
        <dbReference type="ChEBI" id="CHEBI:30616"/>
        <dbReference type="ChEBI" id="CHEBI:43474"/>
        <dbReference type="ChEBI" id="CHEBI:456216"/>
    </reaction>
    <physiologicalReaction direction="left-to-right" evidence="11">
        <dbReference type="Rhea" id="RHEA:13066"/>
    </physiologicalReaction>
</comment>
<feature type="domain" description="AAA+ ATPase" evidence="13">
    <location>
        <begin position="266"/>
        <end position="406"/>
    </location>
</feature>
<keyword evidence="3" id="KW-0812">Transmembrane</keyword>
<keyword evidence="16" id="KW-1185">Reference proteome</keyword>
<dbReference type="GO" id="GO:0016887">
    <property type="term" value="F:ATP hydrolysis activity"/>
    <property type="evidence" value="ECO:0007669"/>
    <property type="project" value="InterPro"/>
</dbReference>
<dbReference type="Pfam" id="PF00004">
    <property type="entry name" value="AAA"/>
    <property type="match status" value="1"/>
</dbReference>
<evidence type="ECO:0000256" key="9">
    <source>
        <dbReference type="ARBA" id="ARBA00023128"/>
    </source>
</evidence>
<dbReference type="InterPro" id="IPR003593">
    <property type="entry name" value="AAA+_ATPase"/>
</dbReference>
<evidence type="ECO:0000256" key="2">
    <source>
        <dbReference type="ARBA" id="ARBA00007448"/>
    </source>
</evidence>
<dbReference type="GO" id="GO:0005524">
    <property type="term" value="F:ATP binding"/>
    <property type="evidence" value="ECO:0007669"/>
    <property type="project" value="UniProtKB-KW"/>
</dbReference>
<dbReference type="EMBL" id="VDMD01000034">
    <property type="protein sequence ID" value="TRM58578.1"/>
    <property type="molecule type" value="Genomic_DNA"/>
</dbReference>
<dbReference type="InterPro" id="IPR003959">
    <property type="entry name" value="ATPase_AAA_core"/>
</dbReference>
<reference evidence="15 16" key="1">
    <citation type="journal article" date="2019" name="New Phytol.">
        <title>Comparative genomics reveals unique wood-decay strategies and fruiting body development in the Schizophyllaceae.</title>
        <authorList>
            <person name="Almasi E."/>
            <person name="Sahu N."/>
            <person name="Krizsan K."/>
            <person name="Balint B."/>
            <person name="Kovacs G.M."/>
            <person name="Kiss B."/>
            <person name="Cseklye J."/>
            <person name="Drula E."/>
            <person name="Henrissat B."/>
            <person name="Nagy I."/>
            <person name="Chovatia M."/>
            <person name="Adam C."/>
            <person name="LaButti K."/>
            <person name="Lipzen A."/>
            <person name="Riley R."/>
            <person name="Grigoriev I.V."/>
            <person name="Nagy L.G."/>
        </authorList>
    </citation>
    <scope>NUCLEOTIDE SEQUENCE [LARGE SCALE GENOMIC DNA]</scope>
    <source>
        <strain evidence="15 16">NL-1724</strain>
    </source>
</reference>
<dbReference type="STRING" id="97359.A0A550C1D6"/>
<accession>A0A550C1D6</accession>
<sequence length="646" mass="70946">MFPVDEGSSGWMSSFQWIGLSSIVGQILGADPNGALDNRAIQFFILGLLVELGRRIASFAYQRFQFTFHTTAHFEDGDPTYDWIAHFLSQQDMSWRRMPEFRVKSKSSARHWSVNIGRKRSEQRSRDSKLTVADMNAEYWRGYWLDVHTSANRIMVNSMMHMGQAMPTETGSITITLYTRKIEVLSELIEAARLSYTELSRSHVTIHIADQAYSSGYVWSNVKRKARRALDSIILPEGLLSSLVLDVQDFMNEDTENWFMSAGIPYRRGILLYGPPGTGKTSTIYALAGELNLEIYSLSLASDFMNDSVLQNAASSVPKHSILLIEDIDCAFASREDADTRAKKPAFSHVYHNSGVTLSGLLNVIDGVGSEEGRLFFCTTNYIDRLDPALLRPGRIDRKIEYGLSTQSQTKALFNRFFPAERFHALATTTTDEKVPITATSPISSPSAPPGSRLALLASRFAALIPEAEFSTAELQGFLLSCKTDPERATAEVGNWVSEELAARTAKRNKELQKQAREETKKLNAGGMGIDMDQLMMRGAIPSVGSMQAPFMPTGMTVTPAMMDAGMSTYSTMPQHDEDGGEPGLDASAAATFNSGSVVPSFGSTDGADDASAATFSPENEAPPLHAPTPAMRVPMANTLRALPSV</sequence>
<evidence type="ECO:0000256" key="5">
    <source>
        <dbReference type="ARBA" id="ARBA00022792"/>
    </source>
</evidence>
<dbReference type="Gene3D" id="3.40.50.300">
    <property type="entry name" value="P-loop containing nucleotide triphosphate hydrolases"/>
    <property type="match status" value="1"/>
</dbReference>
<evidence type="ECO:0000256" key="8">
    <source>
        <dbReference type="ARBA" id="ARBA00022989"/>
    </source>
</evidence>
<dbReference type="SUPFAM" id="SSF52540">
    <property type="entry name" value="P-loop containing nucleoside triphosphate hydrolases"/>
    <property type="match status" value="1"/>
</dbReference>
<comment type="subcellular location">
    <subcellularLocation>
        <location evidence="1">Mitochondrion inner membrane</location>
        <topology evidence="1">Single-pass membrane protein</topology>
    </subcellularLocation>
</comment>
<keyword evidence="9" id="KW-0496">Mitochondrion</keyword>
<evidence type="ECO:0000259" key="13">
    <source>
        <dbReference type="SMART" id="SM00382"/>
    </source>
</evidence>
<feature type="region of interest" description="Disordered" evidence="12">
    <location>
        <begin position="600"/>
        <end position="631"/>
    </location>
</feature>
<dbReference type="Pfam" id="PF08740">
    <property type="entry name" value="BCS1_N"/>
    <property type="match status" value="1"/>
</dbReference>
<evidence type="ECO:0000259" key="14">
    <source>
        <dbReference type="SMART" id="SM01024"/>
    </source>
</evidence>
<evidence type="ECO:0000256" key="1">
    <source>
        <dbReference type="ARBA" id="ARBA00004434"/>
    </source>
</evidence>
<protein>
    <submittedName>
        <fullName evidence="15">P-loop containing nucleoside triphosphate hydrolase protein</fullName>
    </submittedName>
</protein>
<dbReference type="AlphaFoldDB" id="A0A550C1D6"/>
<keyword evidence="5" id="KW-0999">Mitochondrion inner membrane</keyword>